<dbReference type="Pfam" id="PF00168">
    <property type="entry name" value="C2"/>
    <property type="match status" value="1"/>
</dbReference>
<dbReference type="InterPro" id="IPR000008">
    <property type="entry name" value="C2_dom"/>
</dbReference>
<dbReference type="Gene3D" id="2.60.40.150">
    <property type="entry name" value="C2 domain"/>
    <property type="match status" value="1"/>
</dbReference>
<dbReference type="STRING" id="13333.U5D431"/>
<dbReference type="InterPro" id="IPR044750">
    <property type="entry name" value="C2_SRC2/BAP"/>
</dbReference>
<dbReference type="Gramene" id="ERN16990">
    <property type="protein sequence ID" value="ERN16990"/>
    <property type="gene ID" value="AMTR_s00057p00209740"/>
</dbReference>
<evidence type="ECO:0000313" key="4">
    <source>
        <dbReference type="Proteomes" id="UP000017836"/>
    </source>
</evidence>
<dbReference type="HOGENOM" id="CLU_049673_1_0_1"/>
<sequence length="304" mass="32098">MEYRHLDVTLVSAKDLKDVSFFGKMEVYAVAYLSTDPRTKHRTTIDHSGDRNPSWNFPVKFSVPEAAIQQGHAALQVTIRAEKALGDKDVGEVKIPLKELFSGEQNTAKTVTYQVLKPSGKPKGSLTFSYMFHPKMTTTPNAGYAPAGSGYPVAGNGYPVAGTAYPPAAKAESSPYPPPNSSSSSSSYPPQRKAEEPVMAYPANAAYPPPPQNYGYPPAPPANYYPAAGGYPQAGYPPAGQYGYPPQGAPPVYYQQPQKPKKSGMGGLGLGLGAGLLGGLLVGDMISDAGSYDGGFDDGGGFDF</sequence>
<dbReference type="SMART" id="SM00239">
    <property type="entry name" value="C2"/>
    <property type="match status" value="1"/>
</dbReference>
<dbReference type="PANTHER" id="PTHR32246">
    <property type="entry name" value="INGRESSION PROTEIN FIC1"/>
    <property type="match status" value="1"/>
</dbReference>
<evidence type="ECO:0000256" key="1">
    <source>
        <dbReference type="SAM" id="MobiDB-lite"/>
    </source>
</evidence>
<dbReference type="AlphaFoldDB" id="U5D431"/>
<dbReference type="GO" id="GO:0006952">
    <property type="term" value="P:defense response"/>
    <property type="evidence" value="ECO:0007669"/>
    <property type="project" value="InterPro"/>
</dbReference>
<dbReference type="PROSITE" id="PS50004">
    <property type="entry name" value="C2"/>
    <property type="match status" value="1"/>
</dbReference>
<feature type="domain" description="C2" evidence="2">
    <location>
        <begin position="1"/>
        <end position="111"/>
    </location>
</feature>
<dbReference type="Proteomes" id="UP000017836">
    <property type="component" value="Unassembled WGS sequence"/>
</dbReference>
<name>U5D431_AMBTC</name>
<dbReference type="CDD" id="cd04051">
    <property type="entry name" value="C2_SRC2_like"/>
    <property type="match status" value="1"/>
</dbReference>
<dbReference type="OMA" id="TAYPPGH"/>
<feature type="region of interest" description="Disordered" evidence="1">
    <location>
        <begin position="168"/>
        <end position="195"/>
    </location>
</feature>
<accession>U5D431</accession>
<dbReference type="InterPro" id="IPR035892">
    <property type="entry name" value="C2_domain_sf"/>
</dbReference>
<reference evidence="4" key="1">
    <citation type="journal article" date="2013" name="Science">
        <title>The Amborella genome and the evolution of flowering plants.</title>
        <authorList>
            <consortium name="Amborella Genome Project"/>
        </authorList>
    </citation>
    <scope>NUCLEOTIDE SEQUENCE [LARGE SCALE GENOMIC DNA]</scope>
</reference>
<dbReference type="PANTHER" id="PTHR32246:SF173">
    <property type="entry name" value="C2 DOMAIN-CONTAINING PROTEIN"/>
    <property type="match status" value="1"/>
</dbReference>
<dbReference type="EMBL" id="KI392405">
    <property type="protein sequence ID" value="ERN16990.1"/>
    <property type="molecule type" value="Genomic_DNA"/>
</dbReference>
<dbReference type="KEGG" id="atr:18445322"/>
<dbReference type="OrthoDB" id="884464at2759"/>
<dbReference type="eggNOG" id="ENOG502QUNY">
    <property type="taxonomic scope" value="Eukaryota"/>
</dbReference>
<dbReference type="SUPFAM" id="SSF49562">
    <property type="entry name" value="C2 domain (Calcium/lipid-binding domain, CaLB)"/>
    <property type="match status" value="1"/>
</dbReference>
<gene>
    <name evidence="3" type="ORF">AMTR_s00057p00209740</name>
</gene>
<evidence type="ECO:0000313" key="3">
    <source>
        <dbReference type="EMBL" id="ERN16990.1"/>
    </source>
</evidence>
<evidence type="ECO:0000259" key="2">
    <source>
        <dbReference type="PROSITE" id="PS50004"/>
    </source>
</evidence>
<organism evidence="3 4">
    <name type="scientific">Amborella trichopoda</name>
    <dbReference type="NCBI Taxonomy" id="13333"/>
    <lineage>
        <taxon>Eukaryota</taxon>
        <taxon>Viridiplantae</taxon>
        <taxon>Streptophyta</taxon>
        <taxon>Embryophyta</taxon>
        <taxon>Tracheophyta</taxon>
        <taxon>Spermatophyta</taxon>
        <taxon>Magnoliopsida</taxon>
        <taxon>Amborellales</taxon>
        <taxon>Amborellaceae</taxon>
        <taxon>Amborella</taxon>
    </lineage>
</organism>
<keyword evidence="4" id="KW-1185">Reference proteome</keyword>
<proteinExistence type="predicted"/>
<protein>
    <recommendedName>
        <fullName evidence="2">C2 domain-containing protein</fullName>
    </recommendedName>
</protein>
<feature type="compositionally biased region" description="Low complexity" evidence="1">
    <location>
        <begin position="181"/>
        <end position="190"/>
    </location>
</feature>